<dbReference type="PROSITE" id="PS51781">
    <property type="entry name" value="SH3B"/>
    <property type="match status" value="1"/>
</dbReference>
<feature type="domain" description="SH3b" evidence="2">
    <location>
        <begin position="83"/>
        <end position="151"/>
    </location>
</feature>
<dbReference type="OrthoDB" id="268113at2"/>
<dbReference type="Proteomes" id="UP000002706">
    <property type="component" value="Chromosome"/>
</dbReference>
<feature type="coiled-coil region" evidence="1">
    <location>
        <begin position="51"/>
        <end position="78"/>
    </location>
</feature>
<organism evidence="3 4">
    <name type="scientific">Carboxydothermus hydrogenoformans (strain ATCC BAA-161 / DSM 6008 / Z-2901)</name>
    <dbReference type="NCBI Taxonomy" id="246194"/>
    <lineage>
        <taxon>Bacteria</taxon>
        <taxon>Bacillati</taxon>
        <taxon>Bacillota</taxon>
        <taxon>Clostridia</taxon>
        <taxon>Thermoanaerobacterales</taxon>
        <taxon>Thermoanaerobacteraceae</taxon>
        <taxon>Carboxydothermus</taxon>
    </lineage>
</organism>
<name>Q3A8Z9_CARHZ</name>
<dbReference type="InParanoid" id="Q3A8Z9"/>
<evidence type="ECO:0000313" key="4">
    <source>
        <dbReference type="Proteomes" id="UP000002706"/>
    </source>
</evidence>
<dbReference type="EMBL" id="CP000141">
    <property type="protein sequence ID" value="ABB14016.1"/>
    <property type="molecule type" value="Genomic_DNA"/>
</dbReference>
<dbReference type="Pfam" id="PF08239">
    <property type="entry name" value="SH3_3"/>
    <property type="match status" value="1"/>
</dbReference>
<dbReference type="InterPro" id="IPR003646">
    <property type="entry name" value="SH3-like_bac-type"/>
</dbReference>
<proteinExistence type="predicted"/>
<protein>
    <submittedName>
        <fullName evidence="3">Conserved domain protein</fullName>
    </submittedName>
</protein>
<gene>
    <name evidence="3" type="ordered locus">CHY_2592</name>
</gene>
<dbReference type="HOGENOM" id="CLU_1728037_0_0_9"/>
<sequence>MKKNVYVILGIIIAFTAGLILGGKILAQNEDVVPGSPQDPLVAKSYVDKQVKVVADQVNDLKARLAALEKKIAELSASNPAVPDTTRVGIVATNNLYLRKTPQVSSNNIIAKLPLNTRLTVYLNKSTGDWYYVKTSSGKFGYVSKKYVKLQ</sequence>
<dbReference type="STRING" id="246194.CHY_2592"/>
<keyword evidence="4" id="KW-1185">Reference proteome</keyword>
<dbReference type="eggNOG" id="COG3103">
    <property type="taxonomic scope" value="Bacteria"/>
</dbReference>
<accession>Q3A8Z9</accession>
<reference evidence="3 4" key="1">
    <citation type="journal article" date="2005" name="PLoS Genet.">
        <title>Life in hot carbon monoxide: the complete genome sequence of Carboxydothermus hydrogenoformans Z-2901.</title>
        <authorList>
            <person name="Wu M."/>
            <person name="Ren Q."/>
            <person name="Durkin A.S."/>
            <person name="Daugherty S.C."/>
            <person name="Brinkac L.M."/>
            <person name="Dodson R.J."/>
            <person name="Madupu R."/>
            <person name="Sullivan S.A."/>
            <person name="Kolonay J.F."/>
            <person name="Haft D.H."/>
            <person name="Nelson W.C."/>
            <person name="Tallon L.J."/>
            <person name="Jones K.M."/>
            <person name="Ulrich L.E."/>
            <person name="Gonzalez J.M."/>
            <person name="Zhulin I.B."/>
            <person name="Robb F.T."/>
            <person name="Eisen J.A."/>
        </authorList>
    </citation>
    <scope>NUCLEOTIDE SEQUENCE [LARGE SCALE GENOMIC DNA]</scope>
    <source>
        <strain evidence="4">ATCC BAA-161 / DSM 6008 / Z-2901</strain>
    </source>
</reference>
<dbReference type="RefSeq" id="WP_011345458.1">
    <property type="nucleotide sequence ID" value="NC_007503.1"/>
</dbReference>
<evidence type="ECO:0000256" key="1">
    <source>
        <dbReference type="SAM" id="Coils"/>
    </source>
</evidence>
<evidence type="ECO:0000259" key="2">
    <source>
        <dbReference type="PROSITE" id="PS51781"/>
    </source>
</evidence>
<dbReference type="SMART" id="SM00287">
    <property type="entry name" value="SH3b"/>
    <property type="match status" value="1"/>
</dbReference>
<keyword evidence="1" id="KW-0175">Coiled coil</keyword>
<evidence type="ECO:0000313" key="3">
    <source>
        <dbReference type="EMBL" id="ABB14016.1"/>
    </source>
</evidence>
<dbReference type="Gene3D" id="2.30.30.40">
    <property type="entry name" value="SH3 Domains"/>
    <property type="match status" value="1"/>
</dbReference>
<dbReference type="AlphaFoldDB" id="Q3A8Z9"/>
<dbReference type="KEGG" id="chy:CHY_2592"/>